<reference evidence="2 3" key="1">
    <citation type="submission" date="2014-02" db="EMBL/GenBank/DDBJ databases">
        <title>The genome sequence of Colletotrichum simmondsii CBS122122.</title>
        <authorList>
            <person name="Baroncelli R."/>
            <person name="Thon M.R."/>
        </authorList>
    </citation>
    <scope>NUCLEOTIDE SEQUENCE [LARGE SCALE GENOMIC DNA]</scope>
    <source>
        <strain evidence="2 3">CBS122122</strain>
    </source>
</reference>
<proteinExistence type="predicted"/>
<evidence type="ECO:0000313" key="3">
    <source>
        <dbReference type="Proteomes" id="UP000070328"/>
    </source>
</evidence>
<feature type="region of interest" description="Disordered" evidence="1">
    <location>
        <begin position="91"/>
        <end position="117"/>
    </location>
</feature>
<organism evidence="2 3">
    <name type="scientific">Colletotrichum simmondsii</name>
    <dbReference type="NCBI Taxonomy" id="703756"/>
    <lineage>
        <taxon>Eukaryota</taxon>
        <taxon>Fungi</taxon>
        <taxon>Dikarya</taxon>
        <taxon>Ascomycota</taxon>
        <taxon>Pezizomycotina</taxon>
        <taxon>Sordariomycetes</taxon>
        <taxon>Hypocreomycetidae</taxon>
        <taxon>Glomerellales</taxon>
        <taxon>Glomerellaceae</taxon>
        <taxon>Colletotrichum</taxon>
        <taxon>Colletotrichum acutatum species complex</taxon>
    </lineage>
</organism>
<evidence type="ECO:0000256" key="1">
    <source>
        <dbReference type="SAM" id="MobiDB-lite"/>
    </source>
</evidence>
<evidence type="ECO:0000313" key="2">
    <source>
        <dbReference type="EMBL" id="KXH36779.1"/>
    </source>
</evidence>
<gene>
    <name evidence="2" type="ORF">CSIM01_13882</name>
</gene>
<accession>A0A135SLI3</accession>
<dbReference type="AlphaFoldDB" id="A0A135SLI3"/>
<feature type="region of interest" description="Disordered" evidence="1">
    <location>
        <begin position="1"/>
        <end position="31"/>
    </location>
</feature>
<protein>
    <submittedName>
        <fullName evidence="2">Uncharacterized protein</fullName>
    </submittedName>
</protein>
<name>A0A135SLI3_9PEZI</name>
<dbReference type="EMBL" id="JFBX01000517">
    <property type="protein sequence ID" value="KXH36779.1"/>
    <property type="molecule type" value="Genomic_DNA"/>
</dbReference>
<comment type="caution">
    <text evidence="2">The sequence shown here is derived from an EMBL/GenBank/DDBJ whole genome shotgun (WGS) entry which is preliminary data.</text>
</comment>
<dbReference type="Proteomes" id="UP000070328">
    <property type="component" value="Unassembled WGS sequence"/>
</dbReference>
<sequence length="117" mass="12982">MSTGSEPSLEKRLIPAGPDAPTKEWVAPERQSQEVINAVNAYEAEHEEEIEKTDAKQVAINGFINIILDLTNAGFDDKNINYLFRREAEKLAQEQEADNAESEAGDRSMDIGSEDSE</sequence>
<keyword evidence="3" id="KW-1185">Reference proteome</keyword>